<dbReference type="Gene3D" id="3.90.76.10">
    <property type="entry name" value="Dipeptide-binding Protein, Domain 1"/>
    <property type="match status" value="1"/>
</dbReference>
<dbReference type="InterPro" id="IPR000914">
    <property type="entry name" value="SBP_5_dom"/>
</dbReference>
<dbReference type="InterPro" id="IPR030678">
    <property type="entry name" value="Peptide/Ni-bd"/>
</dbReference>
<dbReference type="Pfam" id="PF00496">
    <property type="entry name" value="SBP_bac_5"/>
    <property type="match status" value="1"/>
</dbReference>
<dbReference type="GO" id="GO:1904680">
    <property type="term" value="F:peptide transmembrane transporter activity"/>
    <property type="evidence" value="ECO:0007669"/>
    <property type="project" value="TreeGrafter"/>
</dbReference>
<accession>A0A2W7RZC4</accession>
<dbReference type="InterPro" id="IPR039424">
    <property type="entry name" value="SBP_5"/>
</dbReference>
<dbReference type="Gene3D" id="3.10.105.10">
    <property type="entry name" value="Dipeptide-binding Protein, Domain 3"/>
    <property type="match status" value="1"/>
</dbReference>
<dbReference type="PIRSF" id="PIRSF002741">
    <property type="entry name" value="MppA"/>
    <property type="match status" value="1"/>
</dbReference>
<dbReference type="GO" id="GO:0030288">
    <property type="term" value="C:outer membrane-bounded periplasmic space"/>
    <property type="evidence" value="ECO:0007669"/>
    <property type="project" value="UniProtKB-ARBA"/>
</dbReference>
<keyword evidence="3" id="KW-1185">Reference proteome</keyword>
<evidence type="ECO:0000313" key="3">
    <source>
        <dbReference type="Proteomes" id="UP000249720"/>
    </source>
</evidence>
<sequence length="555" mass="63490">MKLTKMYQKLYLQKGLQFILITFISCFFSCYSKPEIKKQVFAYNESTGIATLDPAFAKNQSVIWAVHQLYNTLVELDSNLEIKPSIAKSWNISNDGLIYTFHLRNDVYFQDNPAFINGKGRRCTAHDVVFSLNRIIDKNTASSGAWIFNGHVVNDNAFTALNDTTFQLKLQHPFHPILEILTMQYCSIVPKEVVMKEGKNFGRKPCGTGPFQLFFWEEGVALVLHKNKHYWEKDNNGTSLPYLDAIKISFYQNKATEFLQFRQGELSFINDIDPVFKDEVLTKYGSLQKAWLGKMQLQKHPYLNTEYLGILMDTSLAIVKQSPLQYKKIRQAINYAINKEQMMLYLRNSIGYAANAGFCPMGLPSNNTAYVKGYSYNPNKARQLLLESGITSQNMAAIHLLTIPTYANLASFVAKQCEDVGIPVQVEVVQKSVLLEQTAQSKALFFRGSWMADYPDAENYMAVFYSKNPAPPNYTRYKNTTFDNLYTQAVATDNDSIRYALYRQMDQLVMDDAPVVPLFYDMVIHFVQNNVQGFEPNALNLLELRHTKIISVNKQ</sequence>
<organism evidence="2 3">
    <name type="scientific">Hydrotalea sandarakina</name>
    <dbReference type="NCBI Taxonomy" id="1004304"/>
    <lineage>
        <taxon>Bacteria</taxon>
        <taxon>Pseudomonadati</taxon>
        <taxon>Bacteroidota</taxon>
        <taxon>Chitinophagia</taxon>
        <taxon>Chitinophagales</taxon>
        <taxon>Chitinophagaceae</taxon>
        <taxon>Hydrotalea</taxon>
    </lineage>
</organism>
<dbReference type="EMBL" id="QKZV01000001">
    <property type="protein sequence ID" value="PZX65881.1"/>
    <property type="molecule type" value="Genomic_DNA"/>
</dbReference>
<dbReference type="PANTHER" id="PTHR30290">
    <property type="entry name" value="PERIPLASMIC BINDING COMPONENT OF ABC TRANSPORTER"/>
    <property type="match status" value="1"/>
</dbReference>
<protein>
    <submittedName>
        <fullName evidence="2">Peptide/nickel transport system substrate-binding protein</fullName>
    </submittedName>
</protein>
<dbReference type="Proteomes" id="UP000249720">
    <property type="component" value="Unassembled WGS sequence"/>
</dbReference>
<comment type="caution">
    <text evidence="2">The sequence shown here is derived from an EMBL/GenBank/DDBJ whole genome shotgun (WGS) entry which is preliminary data.</text>
</comment>
<dbReference type="AlphaFoldDB" id="A0A2W7RZC4"/>
<name>A0A2W7RZC4_9BACT</name>
<reference evidence="2 3" key="1">
    <citation type="submission" date="2018-06" db="EMBL/GenBank/DDBJ databases">
        <title>Genomic Encyclopedia of Archaeal and Bacterial Type Strains, Phase II (KMG-II): from individual species to whole genera.</title>
        <authorList>
            <person name="Goeker M."/>
        </authorList>
    </citation>
    <scope>NUCLEOTIDE SEQUENCE [LARGE SCALE GENOMIC DNA]</scope>
    <source>
        <strain evidence="2 3">DSM 23241</strain>
    </source>
</reference>
<proteinExistence type="predicted"/>
<dbReference type="GO" id="GO:0015833">
    <property type="term" value="P:peptide transport"/>
    <property type="evidence" value="ECO:0007669"/>
    <property type="project" value="TreeGrafter"/>
</dbReference>
<dbReference type="PROSITE" id="PS51257">
    <property type="entry name" value="PROKAR_LIPOPROTEIN"/>
    <property type="match status" value="1"/>
</dbReference>
<feature type="domain" description="Solute-binding protein family 5" evidence="1">
    <location>
        <begin position="81"/>
        <end position="469"/>
    </location>
</feature>
<dbReference type="SUPFAM" id="SSF53850">
    <property type="entry name" value="Periplasmic binding protein-like II"/>
    <property type="match status" value="1"/>
</dbReference>
<dbReference type="RefSeq" id="WP_245897925.1">
    <property type="nucleotide sequence ID" value="NZ_QKZV01000001.1"/>
</dbReference>
<gene>
    <name evidence="2" type="ORF">LX80_00374</name>
</gene>
<dbReference type="GO" id="GO:0043190">
    <property type="term" value="C:ATP-binding cassette (ABC) transporter complex"/>
    <property type="evidence" value="ECO:0007669"/>
    <property type="project" value="InterPro"/>
</dbReference>
<dbReference type="Gene3D" id="3.40.190.10">
    <property type="entry name" value="Periplasmic binding protein-like II"/>
    <property type="match status" value="1"/>
</dbReference>
<dbReference type="CDD" id="cd00995">
    <property type="entry name" value="PBP2_NikA_DppA_OppA_like"/>
    <property type="match status" value="1"/>
</dbReference>
<evidence type="ECO:0000313" key="2">
    <source>
        <dbReference type="EMBL" id="PZX65881.1"/>
    </source>
</evidence>
<evidence type="ECO:0000259" key="1">
    <source>
        <dbReference type="Pfam" id="PF00496"/>
    </source>
</evidence>